<evidence type="ECO:0000313" key="2">
    <source>
        <dbReference type="EMBL" id="CAH1789256.1"/>
    </source>
</evidence>
<comment type="caution">
    <text evidence="2">The sequence shown here is derived from an EMBL/GenBank/DDBJ whole genome shotgun (WGS) entry which is preliminary data.</text>
</comment>
<sequence>MKNFSCQITGALLLLCILVQQTVLVYTLPLGEEDYNPGMSDKNSMDDAYTLLNKRWMVRESRIVDMTKEVCRRNMKRYCASAFGGYCCNRSQYCCKYAQCCGGDLYRYGK</sequence>
<organism evidence="2 3">
    <name type="scientific">Owenia fusiformis</name>
    <name type="common">Polychaete worm</name>
    <dbReference type="NCBI Taxonomy" id="6347"/>
    <lineage>
        <taxon>Eukaryota</taxon>
        <taxon>Metazoa</taxon>
        <taxon>Spiralia</taxon>
        <taxon>Lophotrochozoa</taxon>
        <taxon>Annelida</taxon>
        <taxon>Polychaeta</taxon>
        <taxon>Sedentaria</taxon>
        <taxon>Canalipalpata</taxon>
        <taxon>Sabellida</taxon>
        <taxon>Oweniida</taxon>
        <taxon>Oweniidae</taxon>
        <taxon>Owenia</taxon>
    </lineage>
</organism>
<reference evidence="2" key="1">
    <citation type="submission" date="2022-03" db="EMBL/GenBank/DDBJ databases">
        <authorList>
            <person name="Martin C."/>
        </authorList>
    </citation>
    <scope>NUCLEOTIDE SEQUENCE</scope>
</reference>
<evidence type="ECO:0000313" key="3">
    <source>
        <dbReference type="Proteomes" id="UP000749559"/>
    </source>
</evidence>
<proteinExistence type="predicted"/>
<dbReference type="Proteomes" id="UP000749559">
    <property type="component" value="Unassembled WGS sequence"/>
</dbReference>
<protein>
    <submittedName>
        <fullName evidence="2">Uncharacterized protein</fullName>
    </submittedName>
</protein>
<feature type="signal peptide" evidence="1">
    <location>
        <begin position="1"/>
        <end position="27"/>
    </location>
</feature>
<keyword evidence="1" id="KW-0732">Signal</keyword>
<name>A0A8S4P7C0_OWEFU</name>
<dbReference type="EMBL" id="CAIIXF020000007">
    <property type="protein sequence ID" value="CAH1789256.1"/>
    <property type="molecule type" value="Genomic_DNA"/>
</dbReference>
<keyword evidence="3" id="KW-1185">Reference proteome</keyword>
<gene>
    <name evidence="2" type="ORF">OFUS_LOCUS14650</name>
</gene>
<dbReference type="AlphaFoldDB" id="A0A8S4P7C0"/>
<feature type="chain" id="PRO_5035720630" evidence="1">
    <location>
        <begin position="28"/>
        <end position="110"/>
    </location>
</feature>
<evidence type="ECO:0000256" key="1">
    <source>
        <dbReference type="SAM" id="SignalP"/>
    </source>
</evidence>
<accession>A0A8S4P7C0</accession>